<dbReference type="AlphaFoldDB" id="A0A8J6J3N2"/>
<dbReference type="Gene3D" id="3.40.50.1980">
    <property type="entry name" value="Nitrogenase molybdenum iron protein domain"/>
    <property type="match status" value="2"/>
</dbReference>
<dbReference type="InterPro" id="IPR050902">
    <property type="entry name" value="ABC_Transporter_SBP"/>
</dbReference>
<evidence type="ECO:0000313" key="5">
    <source>
        <dbReference type="Proteomes" id="UP000602260"/>
    </source>
</evidence>
<protein>
    <submittedName>
        <fullName evidence="4">ABC transporter substrate-binding protein</fullName>
    </submittedName>
</protein>
<dbReference type="Proteomes" id="UP000602260">
    <property type="component" value="Unassembled WGS sequence"/>
</dbReference>
<dbReference type="Pfam" id="PF01497">
    <property type="entry name" value="Peripla_BP_2"/>
    <property type="match status" value="1"/>
</dbReference>
<dbReference type="PROSITE" id="PS50983">
    <property type="entry name" value="FE_B12_PBP"/>
    <property type="match status" value="1"/>
</dbReference>
<dbReference type="PANTHER" id="PTHR30535">
    <property type="entry name" value="VITAMIN B12-BINDING PROTEIN"/>
    <property type="match status" value="1"/>
</dbReference>
<evidence type="ECO:0000256" key="2">
    <source>
        <dbReference type="SAM" id="SignalP"/>
    </source>
</evidence>
<dbReference type="PANTHER" id="PTHR30535:SF34">
    <property type="entry name" value="MOLYBDATE-BINDING PROTEIN MOLA"/>
    <property type="match status" value="1"/>
</dbReference>
<organism evidence="4 5">
    <name type="scientific">Flintibacter faecis</name>
    <dbReference type="NCBI Taxonomy" id="2763047"/>
    <lineage>
        <taxon>Bacteria</taxon>
        <taxon>Bacillati</taxon>
        <taxon>Bacillota</taxon>
        <taxon>Clostridia</taxon>
        <taxon>Eubacteriales</taxon>
        <taxon>Flintibacter</taxon>
    </lineage>
</organism>
<dbReference type="SUPFAM" id="SSF53807">
    <property type="entry name" value="Helical backbone' metal receptor"/>
    <property type="match status" value="1"/>
</dbReference>
<feature type="chain" id="PRO_5035229686" evidence="2">
    <location>
        <begin position="26"/>
        <end position="317"/>
    </location>
</feature>
<accession>A0A8J6J3N2</accession>
<comment type="caution">
    <text evidence="4">The sequence shown here is derived from an EMBL/GenBank/DDBJ whole genome shotgun (WGS) entry which is preliminary data.</text>
</comment>
<proteinExistence type="inferred from homology"/>
<gene>
    <name evidence="4" type="ORF">H8S55_04195</name>
</gene>
<comment type="similarity">
    <text evidence="1">Belongs to the bacterial solute-binding protein 8 family.</text>
</comment>
<name>A0A8J6J3N2_9FIRM</name>
<keyword evidence="2" id="KW-0732">Signal</keyword>
<reference evidence="4" key="1">
    <citation type="submission" date="2020-08" db="EMBL/GenBank/DDBJ databases">
        <title>Genome public.</title>
        <authorList>
            <person name="Liu C."/>
            <person name="Sun Q."/>
        </authorList>
    </citation>
    <scope>NUCLEOTIDE SEQUENCE</scope>
    <source>
        <strain evidence="4">BX5</strain>
    </source>
</reference>
<dbReference type="PROSITE" id="PS51257">
    <property type="entry name" value="PROKAR_LIPOPROTEIN"/>
    <property type="match status" value="1"/>
</dbReference>
<evidence type="ECO:0000259" key="3">
    <source>
        <dbReference type="PROSITE" id="PS50983"/>
    </source>
</evidence>
<evidence type="ECO:0000256" key="1">
    <source>
        <dbReference type="ARBA" id="ARBA00008814"/>
    </source>
</evidence>
<sequence>MKQRIFCILTILCLTLAACAPTAPAGNGSEQTQSVSFTDDLGRTVTAESPRRVAALIGSFADLWQLAGGADALVAAADDAWTSFDLNLDEDVVRLGGVKQINLEQLAAAQPDLVLASSNTAAQVELLPALEQLGLKVAYFKVAEFQDYLHMLDLCTQLTGDTDRFAQYGLGVERQVQAARDRADGSAPTALYIRATGAGCKVKNSRDSVLGEMLRDLGCVNIADSDETLLEQLSLERILQLDPDFIFVVMQGADKSEAQRALDHTLLANPAWQSLTAVQQGRYYVMDDRLYNLKPNARWGEAYEHLADILYPDAGQA</sequence>
<feature type="signal peptide" evidence="2">
    <location>
        <begin position="1"/>
        <end position="25"/>
    </location>
</feature>
<feature type="domain" description="Fe/B12 periplasmic-binding" evidence="3">
    <location>
        <begin position="52"/>
        <end position="314"/>
    </location>
</feature>
<dbReference type="RefSeq" id="WP_186877952.1">
    <property type="nucleotide sequence ID" value="NZ_JACOPN010000002.1"/>
</dbReference>
<dbReference type="InterPro" id="IPR002491">
    <property type="entry name" value="ABC_transptr_periplasmic_BD"/>
</dbReference>
<dbReference type="GO" id="GO:0071281">
    <property type="term" value="P:cellular response to iron ion"/>
    <property type="evidence" value="ECO:0007669"/>
    <property type="project" value="TreeGrafter"/>
</dbReference>
<dbReference type="EMBL" id="JACOPN010000002">
    <property type="protein sequence ID" value="MBC5716527.1"/>
    <property type="molecule type" value="Genomic_DNA"/>
</dbReference>
<keyword evidence="5" id="KW-1185">Reference proteome</keyword>
<evidence type="ECO:0000313" key="4">
    <source>
        <dbReference type="EMBL" id="MBC5716527.1"/>
    </source>
</evidence>